<evidence type="ECO:0000256" key="1">
    <source>
        <dbReference type="ARBA" id="ARBA00006889"/>
    </source>
</evidence>
<dbReference type="InterPro" id="IPR022271">
    <property type="entry name" value="Lipocalin_ApoD"/>
</dbReference>
<evidence type="ECO:0000259" key="3">
    <source>
        <dbReference type="Pfam" id="PF08212"/>
    </source>
</evidence>
<dbReference type="Proteomes" id="UP001379945">
    <property type="component" value="Unassembled WGS sequence"/>
</dbReference>
<name>A0ABU9C6G6_9BURK</name>
<comment type="function">
    <text evidence="2">Involved in the storage or transport of lipids necessary for membrane maintenance under stressful conditions. Displays a binding preference for lysophospholipids.</text>
</comment>
<dbReference type="CDD" id="cd19438">
    <property type="entry name" value="lipocalin_Blc-like"/>
    <property type="match status" value="1"/>
</dbReference>
<dbReference type="InterPro" id="IPR000566">
    <property type="entry name" value="Lipocln_cytosolic_FA-bd_dom"/>
</dbReference>
<keyword evidence="2" id="KW-0472">Membrane</keyword>
<keyword evidence="5" id="KW-1185">Reference proteome</keyword>
<comment type="caution">
    <text evidence="4">The sequence shown here is derived from an EMBL/GenBank/DDBJ whole genome shotgun (WGS) entry which is preliminary data.</text>
</comment>
<dbReference type="PANTHER" id="PTHR10612">
    <property type="entry name" value="APOLIPOPROTEIN D"/>
    <property type="match status" value="1"/>
</dbReference>
<dbReference type="PIRSF" id="PIRSF036893">
    <property type="entry name" value="Lipocalin_ApoD"/>
    <property type="match status" value="1"/>
</dbReference>
<dbReference type="SUPFAM" id="SSF50814">
    <property type="entry name" value="Lipocalins"/>
    <property type="match status" value="1"/>
</dbReference>
<keyword evidence="2" id="KW-0998">Cell outer membrane</keyword>
<dbReference type="PANTHER" id="PTHR10612:SF34">
    <property type="entry name" value="APOLIPOPROTEIN D"/>
    <property type="match status" value="1"/>
</dbReference>
<proteinExistence type="inferred from homology"/>
<comment type="subunit">
    <text evidence="2">Homodimer.</text>
</comment>
<protein>
    <recommendedName>
        <fullName evidence="2">Outer membrane lipoprotein Blc</fullName>
    </recommendedName>
</protein>
<dbReference type="InterPro" id="IPR047202">
    <property type="entry name" value="Lipocalin_Blc-like_dom"/>
</dbReference>
<dbReference type="InterPro" id="IPR012674">
    <property type="entry name" value="Calycin"/>
</dbReference>
<feature type="domain" description="Lipocalin/cytosolic fatty-acid binding" evidence="3">
    <location>
        <begin position="53"/>
        <end position="202"/>
    </location>
</feature>
<evidence type="ECO:0000313" key="4">
    <source>
        <dbReference type="EMBL" id="MEK8047489.1"/>
    </source>
</evidence>
<sequence>MTMPLLSPRAAGVSRPVRLSAAAAAVLTFVSVLALSGCASGPPNPPLPTVAQVDLPGYLGTWYQVALVPNRFQAQCVGDTEARYSLKDGQNSGQATGQPSTLVVENRCRTASGAVDVATGVAEVVPGSGNAKLRVSFFRPFYGDYWVLAQGAGQQWTLVGEPSRQFGWVLSRTPQLPEAELALALDRAVALGYQRSAFVASPQSAR</sequence>
<comment type="subcellular location">
    <subcellularLocation>
        <location evidence="2">Cell outer membrane</location>
    </subcellularLocation>
</comment>
<gene>
    <name evidence="4" type="ORF">AACH00_14090</name>
</gene>
<dbReference type="EMBL" id="JBBUTI010000009">
    <property type="protein sequence ID" value="MEK8047489.1"/>
    <property type="molecule type" value="Genomic_DNA"/>
</dbReference>
<dbReference type="RefSeq" id="WP_341399796.1">
    <property type="nucleotide sequence ID" value="NZ_JBBUTI010000009.1"/>
</dbReference>
<organism evidence="4 5">
    <name type="scientific">Ideonella margarita</name>
    <dbReference type="NCBI Taxonomy" id="2984191"/>
    <lineage>
        <taxon>Bacteria</taxon>
        <taxon>Pseudomonadati</taxon>
        <taxon>Pseudomonadota</taxon>
        <taxon>Betaproteobacteria</taxon>
        <taxon>Burkholderiales</taxon>
        <taxon>Sphaerotilaceae</taxon>
        <taxon>Ideonella</taxon>
    </lineage>
</organism>
<evidence type="ECO:0000313" key="5">
    <source>
        <dbReference type="Proteomes" id="UP001379945"/>
    </source>
</evidence>
<evidence type="ECO:0000256" key="2">
    <source>
        <dbReference type="PIRNR" id="PIRNR036893"/>
    </source>
</evidence>
<dbReference type="Pfam" id="PF08212">
    <property type="entry name" value="Lipocalin_2"/>
    <property type="match status" value="1"/>
</dbReference>
<dbReference type="Gene3D" id="2.40.128.20">
    <property type="match status" value="1"/>
</dbReference>
<comment type="similarity">
    <text evidence="1 2">Belongs to the calycin superfamily. Lipocalin family.</text>
</comment>
<reference evidence="4 5" key="1">
    <citation type="submission" date="2024-04" db="EMBL/GenBank/DDBJ databases">
        <title>Novel species of the genus Ideonella isolated from streams.</title>
        <authorList>
            <person name="Lu H."/>
        </authorList>
    </citation>
    <scope>NUCLEOTIDE SEQUENCE [LARGE SCALE GENOMIC DNA]</scope>
    <source>
        <strain evidence="4 5">LYT19W</strain>
    </source>
</reference>
<accession>A0ABU9C6G6</accession>
<keyword evidence="2" id="KW-0449">Lipoprotein</keyword>
<keyword evidence="2" id="KW-0446">Lipid-binding</keyword>